<dbReference type="Proteomes" id="UP000828251">
    <property type="component" value="Unassembled WGS sequence"/>
</dbReference>
<sequence>MEASDIQTEGGRGRVSTGSTLAISTPKFKRRSVSAVRDFPLGCERVTTSNYSLTVSAVRDFSPGCGRVTALNYGDGIQDYLVLYVIRCVTVYPALTVSRLKAEGWADGHMGMRTLM</sequence>
<protein>
    <submittedName>
        <fullName evidence="1">Uncharacterized protein</fullName>
    </submittedName>
</protein>
<keyword evidence="2" id="KW-1185">Reference proteome</keyword>
<name>A0A9D3WFG8_9ROSI</name>
<organism evidence="1 2">
    <name type="scientific">Gossypium stocksii</name>
    <dbReference type="NCBI Taxonomy" id="47602"/>
    <lineage>
        <taxon>Eukaryota</taxon>
        <taxon>Viridiplantae</taxon>
        <taxon>Streptophyta</taxon>
        <taxon>Embryophyta</taxon>
        <taxon>Tracheophyta</taxon>
        <taxon>Spermatophyta</taxon>
        <taxon>Magnoliopsida</taxon>
        <taxon>eudicotyledons</taxon>
        <taxon>Gunneridae</taxon>
        <taxon>Pentapetalae</taxon>
        <taxon>rosids</taxon>
        <taxon>malvids</taxon>
        <taxon>Malvales</taxon>
        <taxon>Malvaceae</taxon>
        <taxon>Malvoideae</taxon>
        <taxon>Gossypium</taxon>
    </lineage>
</organism>
<accession>A0A9D3WFG8</accession>
<dbReference type="EMBL" id="JAIQCV010000002">
    <property type="protein sequence ID" value="KAH1122100.1"/>
    <property type="molecule type" value="Genomic_DNA"/>
</dbReference>
<dbReference type="AlphaFoldDB" id="A0A9D3WFG8"/>
<proteinExistence type="predicted"/>
<gene>
    <name evidence="1" type="ORF">J1N35_005260</name>
</gene>
<comment type="caution">
    <text evidence="1">The sequence shown here is derived from an EMBL/GenBank/DDBJ whole genome shotgun (WGS) entry which is preliminary data.</text>
</comment>
<evidence type="ECO:0000313" key="1">
    <source>
        <dbReference type="EMBL" id="KAH1122100.1"/>
    </source>
</evidence>
<evidence type="ECO:0000313" key="2">
    <source>
        <dbReference type="Proteomes" id="UP000828251"/>
    </source>
</evidence>
<reference evidence="1 2" key="1">
    <citation type="journal article" date="2021" name="Plant Biotechnol. J.">
        <title>Multi-omics assisted identification of the key and species-specific regulatory components of drought-tolerant mechanisms in Gossypium stocksii.</title>
        <authorList>
            <person name="Yu D."/>
            <person name="Ke L."/>
            <person name="Zhang D."/>
            <person name="Wu Y."/>
            <person name="Sun Y."/>
            <person name="Mei J."/>
            <person name="Sun J."/>
            <person name="Sun Y."/>
        </authorList>
    </citation>
    <scope>NUCLEOTIDE SEQUENCE [LARGE SCALE GENOMIC DNA]</scope>
    <source>
        <strain evidence="2">cv. E1</strain>
        <tissue evidence="1">Leaf</tissue>
    </source>
</reference>